<evidence type="ECO:0000313" key="6">
    <source>
        <dbReference type="Proteomes" id="UP000273807"/>
    </source>
</evidence>
<dbReference type="PANTHER" id="PTHR30349:SF41">
    <property type="entry name" value="INTEGRASE_RECOMBINASE PROTEIN MJ0367-RELATED"/>
    <property type="match status" value="1"/>
</dbReference>
<dbReference type="InterPro" id="IPR011010">
    <property type="entry name" value="DNA_brk_join_enz"/>
</dbReference>
<feature type="domain" description="Tyr recombinase" evidence="4">
    <location>
        <begin position="113"/>
        <end position="312"/>
    </location>
</feature>
<evidence type="ECO:0000256" key="3">
    <source>
        <dbReference type="ARBA" id="ARBA00023172"/>
    </source>
</evidence>
<dbReference type="GO" id="GO:0003677">
    <property type="term" value="F:DNA binding"/>
    <property type="evidence" value="ECO:0007669"/>
    <property type="project" value="UniProtKB-KW"/>
</dbReference>
<dbReference type="EMBL" id="RBED01000141">
    <property type="protein sequence ID" value="RNL49468.1"/>
    <property type="molecule type" value="Genomic_DNA"/>
</dbReference>
<proteinExistence type="inferred from homology"/>
<dbReference type="SUPFAM" id="SSF56349">
    <property type="entry name" value="DNA breaking-rejoining enzymes"/>
    <property type="match status" value="1"/>
</dbReference>
<keyword evidence="2" id="KW-0238">DNA-binding</keyword>
<keyword evidence="3" id="KW-0233">DNA recombination</keyword>
<dbReference type="AlphaFoldDB" id="A0A3N0BLB9"/>
<evidence type="ECO:0000259" key="4">
    <source>
        <dbReference type="PROSITE" id="PS51898"/>
    </source>
</evidence>
<gene>
    <name evidence="5" type="ORF">D7003_18625</name>
</gene>
<protein>
    <submittedName>
        <fullName evidence="5">Integrase</fullName>
    </submittedName>
</protein>
<comment type="similarity">
    <text evidence="1">Belongs to the 'phage' integrase family.</text>
</comment>
<evidence type="ECO:0000256" key="2">
    <source>
        <dbReference type="ARBA" id="ARBA00023125"/>
    </source>
</evidence>
<dbReference type="Proteomes" id="UP000273807">
    <property type="component" value="Unassembled WGS sequence"/>
</dbReference>
<keyword evidence="6" id="KW-1185">Reference proteome</keyword>
<accession>A0A3N0BLB9</accession>
<dbReference type="GO" id="GO:0015074">
    <property type="term" value="P:DNA integration"/>
    <property type="evidence" value="ECO:0007669"/>
    <property type="project" value="InterPro"/>
</dbReference>
<dbReference type="Gene3D" id="1.10.443.10">
    <property type="entry name" value="Intergrase catalytic core"/>
    <property type="match status" value="1"/>
</dbReference>
<dbReference type="PROSITE" id="PS51898">
    <property type="entry name" value="TYR_RECOMBINASE"/>
    <property type="match status" value="1"/>
</dbReference>
<reference evidence="5 6" key="1">
    <citation type="submission" date="2018-10" db="EMBL/GenBank/DDBJ databases">
        <title>Genome sequencing of Arthrobacter oryzae TNB02.</title>
        <authorList>
            <person name="Cho Y.-J."/>
            <person name="Cho A."/>
            <person name="Kim O.-S."/>
        </authorList>
    </citation>
    <scope>NUCLEOTIDE SEQUENCE [LARGE SCALE GENOMIC DNA]</scope>
    <source>
        <strain evidence="5 6">TNB02</strain>
    </source>
</reference>
<dbReference type="Pfam" id="PF00589">
    <property type="entry name" value="Phage_integrase"/>
    <property type="match status" value="1"/>
</dbReference>
<evidence type="ECO:0000256" key="1">
    <source>
        <dbReference type="ARBA" id="ARBA00008857"/>
    </source>
</evidence>
<sequence length="321" mass="35522">MGEFAVNVQPVNADLLAALEEYLSRRHTLGFQLIEEERNARRFLEWLWARGTRRAAFTAAEATTWARGGGIFKNSYQGQRLSAVKGFSRYCRALGMDVQVPTAGALNTGRNRRTPHIYTQNEVDALIAACQEVFTPVLVQATMANIIALLAVSGMRIGEVLRLKPQDIHAPEFTVLVRANKHGPERLIPLHPTTVDALAKYESSPNRQTVSPHPDGPLFVNTRGTACQRATVEGHFQRIRAAANFTGEGTTPCLHDLRHTFATRQMIQAYSIDDGNPAARLSLLATWLGHSDPSHTYWYVQAVPELLALASNRLNTNITMG</sequence>
<dbReference type="PANTHER" id="PTHR30349">
    <property type="entry name" value="PHAGE INTEGRASE-RELATED"/>
    <property type="match status" value="1"/>
</dbReference>
<name>A0A3N0BLB9_9MICC</name>
<dbReference type="InterPro" id="IPR013762">
    <property type="entry name" value="Integrase-like_cat_sf"/>
</dbReference>
<comment type="caution">
    <text evidence="5">The sequence shown here is derived from an EMBL/GenBank/DDBJ whole genome shotgun (WGS) entry which is preliminary data.</text>
</comment>
<organism evidence="5 6">
    <name type="scientific">Arthrobacter oryzae</name>
    <dbReference type="NCBI Taxonomy" id="409290"/>
    <lineage>
        <taxon>Bacteria</taxon>
        <taxon>Bacillati</taxon>
        <taxon>Actinomycetota</taxon>
        <taxon>Actinomycetes</taxon>
        <taxon>Micrococcales</taxon>
        <taxon>Micrococcaceae</taxon>
        <taxon>Arthrobacter</taxon>
    </lineage>
</organism>
<dbReference type="InterPro" id="IPR002104">
    <property type="entry name" value="Integrase_catalytic"/>
</dbReference>
<dbReference type="InterPro" id="IPR050090">
    <property type="entry name" value="Tyrosine_recombinase_XerCD"/>
</dbReference>
<dbReference type="GO" id="GO:0006310">
    <property type="term" value="P:DNA recombination"/>
    <property type="evidence" value="ECO:0007669"/>
    <property type="project" value="UniProtKB-KW"/>
</dbReference>
<evidence type="ECO:0000313" key="5">
    <source>
        <dbReference type="EMBL" id="RNL49468.1"/>
    </source>
</evidence>